<evidence type="ECO:0000259" key="3">
    <source>
        <dbReference type="Pfam" id="PF01494"/>
    </source>
</evidence>
<reference evidence="4 5" key="1">
    <citation type="submission" date="2018-08" db="EMBL/GenBank/DDBJ databases">
        <title>Genomic Encyclopedia of Archaeal and Bacterial Type Strains, Phase II (KMG-II): from individual species to whole genera.</title>
        <authorList>
            <person name="Goeker M."/>
        </authorList>
    </citation>
    <scope>NUCLEOTIDE SEQUENCE [LARGE SCALE GENOMIC DNA]</scope>
    <source>
        <strain evidence="4 5">DSM 45791</strain>
    </source>
</reference>
<organism evidence="4 5">
    <name type="scientific">Kutzneria buriramensis</name>
    <dbReference type="NCBI Taxonomy" id="1045776"/>
    <lineage>
        <taxon>Bacteria</taxon>
        <taxon>Bacillati</taxon>
        <taxon>Actinomycetota</taxon>
        <taxon>Actinomycetes</taxon>
        <taxon>Pseudonocardiales</taxon>
        <taxon>Pseudonocardiaceae</taxon>
        <taxon>Kutzneria</taxon>
    </lineage>
</organism>
<dbReference type="RefSeq" id="WP_116180524.1">
    <property type="nucleotide sequence ID" value="NZ_CP144375.1"/>
</dbReference>
<dbReference type="AlphaFoldDB" id="A0A3E0GZP8"/>
<evidence type="ECO:0000313" key="4">
    <source>
        <dbReference type="EMBL" id="REH33123.1"/>
    </source>
</evidence>
<dbReference type="PANTHER" id="PTHR13789:SF309">
    <property type="entry name" value="PUTATIVE (AFU_ORTHOLOGUE AFUA_6G14510)-RELATED"/>
    <property type="match status" value="1"/>
</dbReference>
<keyword evidence="1" id="KW-0560">Oxidoreductase</keyword>
<accession>A0A3E0GZP8</accession>
<dbReference type="InterPro" id="IPR036188">
    <property type="entry name" value="FAD/NAD-bd_sf"/>
</dbReference>
<keyword evidence="2" id="KW-0503">Monooxygenase</keyword>
<dbReference type="Pfam" id="PF01494">
    <property type="entry name" value="FAD_binding_3"/>
    <property type="match status" value="1"/>
</dbReference>
<dbReference type="GO" id="GO:0004497">
    <property type="term" value="F:monooxygenase activity"/>
    <property type="evidence" value="ECO:0007669"/>
    <property type="project" value="UniProtKB-KW"/>
</dbReference>
<dbReference type="Gene3D" id="3.50.50.60">
    <property type="entry name" value="FAD/NAD(P)-binding domain"/>
    <property type="match status" value="1"/>
</dbReference>
<comment type="caution">
    <text evidence="4">The sequence shown here is derived from an EMBL/GenBank/DDBJ whole genome shotgun (WGS) entry which is preliminary data.</text>
</comment>
<evidence type="ECO:0000256" key="2">
    <source>
        <dbReference type="ARBA" id="ARBA00023033"/>
    </source>
</evidence>
<keyword evidence="5" id="KW-1185">Reference proteome</keyword>
<dbReference type="InterPro" id="IPR002938">
    <property type="entry name" value="FAD-bd"/>
</dbReference>
<dbReference type="PANTHER" id="PTHR13789">
    <property type="entry name" value="MONOOXYGENASE"/>
    <property type="match status" value="1"/>
</dbReference>
<evidence type="ECO:0000256" key="1">
    <source>
        <dbReference type="ARBA" id="ARBA00023002"/>
    </source>
</evidence>
<evidence type="ECO:0000313" key="5">
    <source>
        <dbReference type="Proteomes" id="UP000256269"/>
    </source>
</evidence>
<dbReference type="EMBL" id="QUNO01000020">
    <property type="protein sequence ID" value="REH33123.1"/>
    <property type="molecule type" value="Genomic_DNA"/>
</dbReference>
<dbReference type="GO" id="GO:0071949">
    <property type="term" value="F:FAD binding"/>
    <property type="evidence" value="ECO:0007669"/>
    <property type="project" value="InterPro"/>
</dbReference>
<protein>
    <submittedName>
        <fullName evidence="4">2-polyprenyl-6-methoxyphenol hydroxylase-like FAD-dependent oxidoreductase</fullName>
    </submittedName>
</protein>
<proteinExistence type="predicted"/>
<dbReference type="InterPro" id="IPR050493">
    <property type="entry name" value="FAD-dep_Monooxygenase_BioMet"/>
</dbReference>
<name>A0A3E0GZP8_9PSEU</name>
<dbReference type="PRINTS" id="PR00420">
    <property type="entry name" value="RNGMNOXGNASE"/>
</dbReference>
<dbReference type="Proteomes" id="UP000256269">
    <property type="component" value="Unassembled WGS sequence"/>
</dbReference>
<feature type="domain" description="FAD-binding" evidence="3">
    <location>
        <begin position="3"/>
        <end position="341"/>
    </location>
</feature>
<sequence>MSRVLVIGGGVAGMATAIALRHAGLDATVYEAHPTGADGKGAFLTIMANGLDALRAVDAEHLVLDRSFASRDVKMRNGKDRALGVLTIPTPDPEKVIPRTLRRADLYRALTDEAQRRGVEVVYGKRLVAARQEGSVTAFFDDDTRTGGDLLVGADGVHSTTRTLIDPDAPRPDYTGWNIVMGAVRDVLPSSSRDSYYMYFGTKASCGHTTAPDGETWWFANVPCGEEELAGATPAELRSRLGELFAGDRIDTVEAIRETADEQFMATACFQLPTVPTWSRAGMTLVGDALHVASPVTTQGASMAIEDAVTLAHCLRDIPDTTAALRTYERLRRERVERVVNTGARMLGPKNPGPLLRMIRDWAISRQTRKPDMDWLHLHHIDWDSELTG</sequence>
<gene>
    <name evidence="4" type="ORF">BCF44_120195</name>
</gene>
<dbReference type="SUPFAM" id="SSF51905">
    <property type="entry name" value="FAD/NAD(P)-binding domain"/>
    <property type="match status" value="1"/>
</dbReference>
<dbReference type="OrthoDB" id="9782160at2"/>